<dbReference type="Gene3D" id="3.40.50.1360">
    <property type="match status" value="1"/>
</dbReference>
<dbReference type="FunFam" id="3.40.50.1360:FF:000005">
    <property type="entry name" value="6-phosphogluconolactonase"/>
    <property type="match status" value="1"/>
</dbReference>
<sequence length="276" mass="29745">MTSLLPTHLAVPSLSLFISFGSRVSARSVMSSNHQIRVFPSPAELALSLTQLMINESQGKSSFSLGLSGGSLVSLLTRELTKTTGLDTKGWKVAMCDERLVPFTDPESTYGEYLRQLIPSEKLSESQFITIDPSLSVEECAADYTKKLREILPGNDIPVFDMLILGVGPDGHTASLFPGHSLLQVTDQIVAPISDSPKPPAQRITLTLPVINAAKTVVFVATGDGKAAVLKRILQEEESDPLPAARVSPVNGTLLWFLDETAAQHLTCPVEKHSVL</sequence>
<dbReference type="InterPro" id="IPR006148">
    <property type="entry name" value="Glc/Gal-6P_isomerase"/>
</dbReference>
<evidence type="ECO:0000256" key="3">
    <source>
        <dbReference type="ARBA" id="ARBA00010662"/>
    </source>
</evidence>
<evidence type="ECO:0000313" key="9">
    <source>
        <dbReference type="Proteomes" id="UP001181693"/>
    </source>
</evidence>
<protein>
    <recommendedName>
        <fullName evidence="4 6">6-phosphogluconolactonase</fullName>
        <shortName evidence="6">6PGL</shortName>
        <ecNumber evidence="4 6">3.1.1.31</ecNumber>
    </recommendedName>
</protein>
<dbReference type="CDD" id="cd01400">
    <property type="entry name" value="6PGL"/>
    <property type="match status" value="1"/>
</dbReference>
<dbReference type="EC" id="3.1.1.31" evidence="4 6"/>
<comment type="function">
    <text evidence="6">Hydrolysis of 6-phosphogluconolactone to 6-phosphogluconate.</text>
</comment>
<comment type="caution">
    <text evidence="8">The sequence shown here is derived from an EMBL/GenBank/DDBJ whole genome shotgun (WGS) entry which is preliminary data.</text>
</comment>
<proteinExistence type="inferred from homology"/>
<evidence type="ECO:0000259" key="7">
    <source>
        <dbReference type="Pfam" id="PF01182"/>
    </source>
</evidence>
<comment type="catalytic activity">
    <reaction evidence="1 6">
        <text>6-phospho-D-glucono-1,5-lactone + H2O = 6-phospho-D-gluconate + H(+)</text>
        <dbReference type="Rhea" id="RHEA:12556"/>
        <dbReference type="ChEBI" id="CHEBI:15377"/>
        <dbReference type="ChEBI" id="CHEBI:15378"/>
        <dbReference type="ChEBI" id="CHEBI:57955"/>
        <dbReference type="ChEBI" id="CHEBI:58759"/>
        <dbReference type="EC" id="3.1.1.31"/>
    </reaction>
</comment>
<name>A0AAV3ARA6_PYXAD</name>
<dbReference type="EMBL" id="DYDO01000002">
    <property type="protein sequence ID" value="DBA30079.1"/>
    <property type="molecule type" value="Genomic_DNA"/>
</dbReference>
<dbReference type="Pfam" id="PF01182">
    <property type="entry name" value="Glucosamine_iso"/>
    <property type="match status" value="1"/>
</dbReference>
<dbReference type="InterPro" id="IPR005900">
    <property type="entry name" value="6-phosphogluconolactonase_DevB"/>
</dbReference>
<evidence type="ECO:0000256" key="1">
    <source>
        <dbReference type="ARBA" id="ARBA00000832"/>
    </source>
</evidence>
<gene>
    <name evidence="8" type="ORF">GDO54_006108</name>
</gene>
<dbReference type="GO" id="GO:0006098">
    <property type="term" value="P:pentose-phosphate shunt"/>
    <property type="evidence" value="ECO:0007669"/>
    <property type="project" value="InterPro"/>
</dbReference>
<evidence type="ECO:0000256" key="5">
    <source>
        <dbReference type="ARBA" id="ARBA00022801"/>
    </source>
</evidence>
<dbReference type="NCBIfam" id="TIGR01198">
    <property type="entry name" value="pgl"/>
    <property type="match status" value="1"/>
</dbReference>
<evidence type="ECO:0000313" key="8">
    <source>
        <dbReference type="EMBL" id="DBA30079.1"/>
    </source>
</evidence>
<accession>A0AAV3ARA6</accession>
<dbReference type="Proteomes" id="UP001181693">
    <property type="component" value="Unassembled WGS sequence"/>
</dbReference>
<dbReference type="PANTHER" id="PTHR11054:SF0">
    <property type="entry name" value="6-PHOSPHOGLUCONOLACTONASE"/>
    <property type="match status" value="1"/>
</dbReference>
<evidence type="ECO:0000256" key="6">
    <source>
        <dbReference type="RuleBase" id="RU365095"/>
    </source>
</evidence>
<reference evidence="8" key="1">
    <citation type="thesis" date="2020" institute="ProQuest LLC" country="789 East Eisenhower Parkway, Ann Arbor, MI, USA">
        <title>Comparative Genomics and Chromosome Evolution.</title>
        <authorList>
            <person name="Mudd A.B."/>
        </authorList>
    </citation>
    <scope>NUCLEOTIDE SEQUENCE</scope>
    <source>
        <strain evidence="8">1538</strain>
        <tissue evidence="8">Blood</tissue>
    </source>
</reference>
<keyword evidence="5 6" id="KW-0378">Hydrolase</keyword>
<dbReference type="AlphaFoldDB" id="A0AAV3ARA6"/>
<comment type="similarity">
    <text evidence="3 6">Belongs to the glucosamine/galactosamine-6-phosphate isomerase family. 6-phosphogluconolactonase subfamily.</text>
</comment>
<dbReference type="GO" id="GO:0005975">
    <property type="term" value="P:carbohydrate metabolic process"/>
    <property type="evidence" value="ECO:0007669"/>
    <property type="project" value="UniProtKB-UniRule"/>
</dbReference>
<dbReference type="InterPro" id="IPR037171">
    <property type="entry name" value="NagB/RpiA_transferase-like"/>
</dbReference>
<dbReference type="PANTHER" id="PTHR11054">
    <property type="entry name" value="6-PHOSPHOGLUCONOLACTONASE"/>
    <property type="match status" value="1"/>
</dbReference>
<dbReference type="InterPro" id="IPR039104">
    <property type="entry name" value="6PGL"/>
</dbReference>
<comment type="pathway">
    <text evidence="2 6">Carbohydrate degradation; pentose phosphate pathway; D-ribulose 5-phosphate from D-glucose 6-phosphate (oxidative stage): step 2/3.</text>
</comment>
<evidence type="ECO:0000256" key="4">
    <source>
        <dbReference type="ARBA" id="ARBA00013198"/>
    </source>
</evidence>
<keyword evidence="9" id="KW-1185">Reference proteome</keyword>
<evidence type="ECO:0000256" key="2">
    <source>
        <dbReference type="ARBA" id="ARBA00004961"/>
    </source>
</evidence>
<feature type="domain" description="Glucosamine/galactosamine-6-phosphate isomerase" evidence="7">
    <location>
        <begin position="45"/>
        <end position="256"/>
    </location>
</feature>
<dbReference type="GO" id="GO:0017057">
    <property type="term" value="F:6-phosphogluconolactonase activity"/>
    <property type="evidence" value="ECO:0007669"/>
    <property type="project" value="UniProtKB-UniRule"/>
</dbReference>
<dbReference type="SUPFAM" id="SSF100950">
    <property type="entry name" value="NagB/RpiA/CoA transferase-like"/>
    <property type="match status" value="1"/>
</dbReference>
<organism evidence="8 9">
    <name type="scientific">Pyxicephalus adspersus</name>
    <name type="common">African bullfrog</name>
    <dbReference type="NCBI Taxonomy" id="30357"/>
    <lineage>
        <taxon>Eukaryota</taxon>
        <taxon>Metazoa</taxon>
        <taxon>Chordata</taxon>
        <taxon>Craniata</taxon>
        <taxon>Vertebrata</taxon>
        <taxon>Euteleostomi</taxon>
        <taxon>Amphibia</taxon>
        <taxon>Batrachia</taxon>
        <taxon>Anura</taxon>
        <taxon>Neobatrachia</taxon>
        <taxon>Ranoidea</taxon>
        <taxon>Pyxicephalidae</taxon>
        <taxon>Pyxicephalinae</taxon>
        <taxon>Pyxicephalus</taxon>
    </lineage>
</organism>